<evidence type="ECO:0000259" key="1">
    <source>
        <dbReference type="Pfam" id="PF14130"/>
    </source>
</evidence>
<reference evidence="2 3" key="1">
    <citation type="submission" date="2019-12" db="EMBL/GenBank/DDBJ databases">
        <title>Novel species isolated from a subtropical stream in China.</title>
        <authorList>
            <person name="Lu H."/>
        </authorList>
    </citation>
    <scope>NUCLEOTIDE SEQUENCE [LARGE SCALE GENOMIC DNA]</scope>
    <source>
        <strain evidence="2 3">FT55W</strain>
    </source>
</reference>
<dbReference type="EMBL" id="WWCK01000001">
    <property type="protein sequence ID" value="MYM65617.1"/>
    <property type="molecule type" value="Genomic_DNA"/>
</dbReference>
<accession>A0A7X4KA72</accession>
<dbReference type="GO" id="GO:0004518">
    <property type="term" value="F:nuclease activity"/>
    <property type="evidence" value="ECO:0007669"/>
    <property type="project" value="InterPro"/>
</dbReference>
<keyword evidence="3" id="KW-1185">Reference proteome</keyword>
<dbReference type="InterPro" id="IPR025382">
    <property type="entry name" value="Cap4-like_endonuclease_dom"/>
</dbReference>
<dbReference type="AlphaFoldDB" id="A0A7X4KA72"/>
<feature type="domain" description="CD-NTase associated protein 4-like DNA endonuclease" evidence="1">
    <location>
        <begin position="13"/>
        <end position="235"/>
    </location>
</feature>
<comment type="caution">
    <text evidence="2">The sequence shown here is derived from an EMBL/GenBank/DDBJ whole genome shotgun (WGS) entry which is preliminary data.</text>
</comment>
<evidence type="ECO:0000313" key="2">
    <source>
        <dbReference type="EMBL" id="MYM65617.1"/>
    </source>
</evidence>
<gene>
    <name evidence="2" type="ORF">GTP45_02060</name>
</gene>
<protein>
    <submittedName>
        <fullName evidence="2">DUF4297 domain-containing protein</fullName>
    </submittedName>
</protein>
<dbReference type="Pfam" id="PF14130">
    <property type="entry name" value="Cap4_nuclease"/>
    <property type="match status" value="1"/>
</dbReference>
<organism evidence="2 3">
    <name type="scientific">Duganella rivi</name>
    <dbReference type="NCBI Taxonomy" id="2666083"/>
    <lineage>
        <taxon>Bacteria</taxon>
        <taxon>Pseudomonadati</taxon>
        <taxon>Pseudomonadota</taxon>
        <taxon>Betaproteobacteria</taxon>
        <taxon>Burkholderiales</taxon>
        <taxon>Oxalobacteraceae</taxon>
        <taxon>Telluria group</taxon>
        <taxon>Duganella</taxon>
    </lineage>
</organism>
<sequence length="389" mass="43988">MTLADVAPREQDGRDSFARYRAQVRAAAVAALAILESKDVDRVYCDLHDDYVVRSSEKGAVRYRFVQVKTKGKQHENWTIGELLGIDGRLKDVSKCSAAKIRESFVGKLLLHTVIFGDTCESVTFQTNNHLDGKAEDFRVDVEDLTFSDKHSQLLINKFNECFQEKISKSLTPDEIKNLLSRLCFDTDVSHIKLKNVEFDSTVRKKIHEYSEVELSYSELNQILLKLLDLIASKSSGVIDKWDAANIDDSSSVDIEDLLDIMAISRPAYLLLRAGNDEKAVKSASLIQRILGEAAKDSDTVEYCSRCKIKWDEWCRKTLKSALDLAEVIDEINQLLDTSLDWKRQVKLSKIKAPLQILLKKLHDGGTFADLDLDALLGAFFSEYIKRTT</sequence>
<evidence type="ECO:0000313" key="3">
    <source>
        <dbReference type="Proteomes" id="UP000450012"/>
    </source>
</evidence>
<dbReference type="Proteomes" id="UP000450012">
    <property type="component" value="Unassembled WGS sequence"/>
</dbReference>
<dbReference type="RefSeq" id="WP_161012211.1">
    <property type="nucleotide sequence ID" value="NZ_WWCK01000001.1"/>
</dbReference>
<name>A0A7X4KA72_9BURK</name>
<proteinExistence type="predicted"/>